<dbReference type="AlphaFoldDB" id="F3ZPE3"/>
<dbReference type="STRING" id="679937.Bcop_1405"/>
<dbReference type="OrthoDB" id="678784at2"/>
<name>F3ZPE3_9BACE</name>
<keyword evidence="2" id="KW-0449">Lipoprotein</keyword>
<sequence>MSRFSSIIKYVSIVVLLIVTTSCGPQRPSNVLPPEKMKAFLYDFHIAKAFGDDADYSERYNRSIYVDDVYLKHGITKEQFDSSMSWYARNLSDLVEIYDSVRSAIDTNKVMIDELVALQYQVPLVTAPGDSVNIWPWYEIYRLTGTPLNNRVTFDLPVDSNFRVGDRFELNVHFNYEYENQLDSLSAAIMQMALYFNNDSSLIDTRTIYKSDLYQMSLQADSLGELKNIKGFIYLPPQVKEQRLLVDSISLYRYHMQQKDSLSQDVDSIHISKPDSLQQVIKEVQQEELSLENELQIQELDSVKR</sequence>
<proteinExistence type="predicted"/>
<evidence type="ECO:0000259" key="1">
    <source>
        <dbReference type="Pfam" id="PF14129"/>
    </source>
</evidence>
<reference evidence="2 3" key="1">
    <citation type="journal article" date="2011" name="Stand. Genomic Sci.">
        <title>Non-contiguous finished genome sequence of Bacteroides coprosuis type strain (PC139).</title>
        <authorList>
            <person name="Land M."/>
            <person name="Held B."/>
            <person name="Gronow S."/>
            <person name="Abt B."/>
            <person name="Lucas S."/>
            <person name="Del Rio T.G."/>
            <person name="Nolan M."/>
            <person name="Tice H."/>
            <person name="Cheng J.F."/>
            <person name="Pitluck S."/>
            <person name="Liolios K."/>
            <person name="Pagani I."/>
            <person name="Ivanova N."/>
            <person name="Mavromatis K."/>
            <person name="Mikhailova N."/>
            <person name="Pati A."/>
            <person name="Tapia R."/>
            <person name="Han C."/>
            <person name="Goodwin L."/>
            <person name="Chen A."/>
            <person name="Palaniappan K."/>
            <person name="Hauser L."/>
            <person name="Brambilla E.M."/>
            <person name="Rohde M."/>
            <person name="Goker M."/>
            <person name="Detter J.C."/>
            <person name="Woyke T."/>
            <person name="Bristow J."/>
            <person name="Eisen J.A."/>
            <person name="Markowitz V."/>
            <person name="Hugenholtz P."/>
            <person name="Kyrpides N.C."/>
            <person name="Klenk H.P."/>
            <person name="Lapidus A."/>
        </authorList>
    </citation>
    <scope>NUCLEOTIDE SEQUENCE</scope>
    <source>
        <strain evidence="2 3">DSM 18011</strain>
    </source>
</reference>
<keyword evidence="3" id="KW-1185">Reference proteome</keyword>
<feature type="domain" description="DUF4296" evidence="1">
    <location>
        <begin position="28"/>
        <end position="109"/>
    </location>
</feature>
<dbReference type="eggNOG" id="ENOG5033DU3">
    <property type="taxonomic scope" value="Bacteria"/>
</dbReference>
<dbReference type="InterPro" id="IPR025381">
    <property type="entry name" value="DUF4296"/>
</dbReference>
<accession>F3ZPE3</accession>
<evidence type="ECO:0000313" key="2">
    <source>
        <dbReference type="EMBL" id="EGJ71600.1"/>
    </source>
</evidence>
<protein>
    <submittedName>
        <fullName evidence="2">Putative lipoprotein</fullName>
    </submittedName>
</protein>
<dbReference type="Pfam" id="PF14129">
    <property type="entry name" value="DUF4296"/>
    <property type="match status" value="1"/>
</dbReference>
<gene>
    <name evidence="2" type="ORF">Bcop_1405</name>
</gene>
<dbReference type="HOGENOM" id="CLU_065523_0_0_10"/>
<dbReference type="Proteomes" id="UP000018439">
    <property type="component" value="Chromosome"/>
</dbReference>
<evidence type="ECO:0000313" key="3">
    <source>
        <dbReference type="Proteomes" id="UP000018439"/>
    </source>
</evidence>
<dbReference type="PROSITE" id="PS51257">
    <property type="entry name" value="PROKAR_LIPOPROTEIN"/>
    <property type="match status" value="1"/>
</dbReference>
<organism evidence="2 3">
    <name type="scientific">Bacteroides coprosuis DSM 18011</name>
    <dbReference type="NCBI Taxonomy" id="679937"/>
    <lineage>
        <taxon>Bacteria</taxon>
        <taxon>Pseudomonadati</taxon>
        <taxon>Bacteroidota</taxon>
        <taxon>Bacteroidia</taxon>
        <taxon>Bacteroidales</taxon>
        <taxon>Bacteroidaceae</taxon>
        <taxon>Bacteroides</taxon>
    </lineage>
</organism>
<dbReference type="EMBL" id="CM001167">
    <property type="protein sequence ID" value="EGJ71600.1"/>
    <property type="molecule type" value="Genomic_DNA"/>
</dbReference>